<evidence type="ECO:0000256" key="1">
    <source>
        <dbReference type="SAM" id="SignalP"/>
    </source>
</evidence>
<reference evidence="2 3" key="1">
    <citation type="submission" date="2015-08" db="EMBL/GenBank/DDBJ databases">
        <authorList>
            <person name="Babu N.S."/>
            <person name="Beckwith C.J."/>
            <person name="Beseler K.G."/>
            <person name="Brison A."/>
            <person name="Carone J.V."/>
            <person name="Caskin T.P."/>
            <person name="Diamond M."/>
            <person name="Durham M.E."/>
            <person name="Foxe J.M."/>
            <person name="Go M."/>
            <person name="Henderson B.A."/>
            <person name="Jones I.B."/>
            <person name="McGettigan J.A."/>
            <person name="Micheletti S.J."/>
            <person name="Nasrallah M.E."/>
            <person name="Ortiz D."/>
            <person name="Piller C.R."/>
            <person name="Privatt S.R."/>
            <person name="Schneider S.L."/>
            <person name="Sharp S."/>
            <person name="Smith T.C."/>
            <person name="Stanton J.D."/>
            <person name="Ullery H.E."/>
            <person name="Wilson R.J."/>
            <person name="Serrano M.G."/>
            <person name="Buck G."/>
            <person name="Lee V."/>
            <person name="Wang Y."/>
            <person name="Carvalho R."/>
            <person name="Voegtly L."/>
            <person name="Shi R."/>
            <person name="Duckworth R."/>
            <person name="Johnson A."/>
            <person name="Loviza R."/>
            <person name="Walstead R."/>
            <person name="Shah Z."/>
            <person name="Kiflezghi M."/>
            <person name="Wade K."/>
            <person name="Ball S.L."/>
            <person name="Bradley K.W."/>
            <person name="Asai D.J."/>
            <person name="Bowman C.A."/>
            <person name="Russell D.A."/>
            <person name="Pope W.H."/>
            <person name="Jacobs-Sera D."/>
            <person name="Hendrix R.W."/>
            <person name="Hatfull G.F."/>
        </authorList>
    </citation>
    <scope>NUCLEOTIDE SEQUENCE [LARGE SCALE GENOMIC DNA]</scope>
    <source>
        <strain evidence="2 3">DSM 27710</strain>
    </source>
</reference>
<accession>A0A0K1PCP7</accession>
<proteinExistence type="predicted"/>
<feature type="chain" id="PRO_5005465378" evidence="1">
    <location>
        <begin position="22"/>
        <end position="81"/>
    </location>
</feature>
<feature type="signal peptide" evidence="1">
    <location>
        <begin position="1"/>
        <end position="21"/>
    </location>
</feature>
<keyword evidence="3" id="KW-1185">Reference proteome</keyword>
<dbReference type="NCBIfam" id="NF033764">
    <property type="entry name" value="gliding_CglF"/>
    <property type="match status" value="1"/>
</dbReference>
<dbReference type="AlphaFoldDB" id="A0A0K1PCP7"/>
<dbReference type="Proteomes" id="UP000055590">
    <property type="component" value="Chromosome"/>
</dbReference>
<dbReference type="KEGG" id="vin:AKJ08_1695"/>
<dbReference type="EMBL" id="CP012332">
    <property type="protein sequence ID" value="AKU91308.1"/>
    <property type="molecule type" value="Genomic_DNA"/>
</dbReference>
<evidence type="ECO:0000313" key="3">
    <source>
        <dbReference type="Proteomes" id="UP000055590"/>
    </source>
</evidence>
<name>A0A0K1PCP7_9BACT</name>
<keyword evidence="1" id="KW-0732">Signal</keyword>
<sequence length="81" mass="8953">MKRMGGLIAGLLLLSPLAASAEDRVEYEKHTEINFEDDTIQGDLTRPDGELVDAKGKVTHSNLVKVRDTFRDQVLESVGEL</sequence>
<dbReference type="RefSeq" id="WP_240475469.1">
    <property type="nucleotide sequence ID" value="NZ_CP012332.1"/>
</dbReference>
<organism evidence="2 3">
    <name type="scientific">Vulgatibacter incomptus</name>
    <dbReference type="NCBI Taxonomy" id="1391653"/>
    <lineage>
        <taxon>Bacteria</taxon>
        <taxon>Pseudomonadati</taxon>
        <taxon>Myxococcota</taxon>
        <taxon>Myxococcia</taxon>
        <taxon>Myxococcales</taxon>
        <taxon>Cystobacterineae</taxon>
        <taxon>Vulgatibacteraceae</taxon>
        <taxon>Vulgatibacter</taxon>
    </lineage>
</organism>
<protein>
    <submittedName>
        <fullName evidence="2">Uncharacterized protein</fullName>
    </submittedName>
</protein>
<gene>
    <name evidence="2" type="ORF">AKJ08_1695</name>
</gene>
<evidence type="ECO:0000313" key="2">
    <source>
        <dbReference type="EMBL" id="AKU91308.1"/>
    </source>
</evidence>
<dbReference type="STRING" id="1391653.AKJ08_1695"/>